<name>A0A378K9N0_9GAMM</name>
<dbReference type="RefSeq" id="WP_115332804.1">
    <property type="nucleotide sequence ID" value="NZ_CAAAHP010000005.1"/>
</dbReference>
<feature type="coiled-coil region" evidence="1">
    <location>
        <begin position="23"/>
        <end position="50"/>
    </location>
</feature>
<evidence type="ECO:0000313" key="2">
    <source>
        <dbReference type="EMBL" id="STX81416.1"/>
    </source>
</evidence>
<sequence length="319" mass="36841">MADYKEFQNWIKNLKNYISLIQRTELSEEKDNFLLDLESLEQLIQKSDKEQVSQEEIILKLQDINGILEKLSKYPSLMGLIAIKEKPLESPKHWIFLFKKEEFQKSFFNSLFHKASLPPLPSIEKPLISPLSTAPTEKIKSMGSAAILKDKQLPIAAKINKLVTLYQKTDKLTASEEPRNLMFIKLEAVETIISYEIERIKNKNSNDKRVGLLSSTLKTIKQNREYFEGEYAASPDNSLVSDCHKVVKDTIKFELLNNNKLDFSFREKFVRGLLNALNRFSFSLSPGISTTEIGLFRTKTQTQENIEVIQDYLKDNKPR</sequence>
<reference evidence="2 3" key="1">
    <citation type="submission" date="2018-06" db="EMBL/GenBank/DDBJ databases">
        <authorList>
            <consortium name="Pathogen Informatics"/>
            <person name="Doyle S."/>
        </authorList>
    </citation>
    <scope>NUCLEOTIDE SEQUENCE [LARGE SCALE GENOMIC DNA]</scope>
    <source>
        <strain evidence="2 3">NCTC13316</strain>
    </source>
</reference>
<evidence type="ECO:0000256" key="1">
    <source>
        <dbReference type="SAM" id="Coils"/>
    </source>
</evidence>
<proteinExistence type="predicted"/>
<keyword evidence="1" id="KW-0175">Coiled coil</keyword>
<gene>
    <name evidence="2" type="ORF">NCTC13316_03287</name>
</gene>
<dbReference type="Proteomes" id="UP000254794">
    <property type="component" value="Unassembled WGS sequence"/>
</dbReference>
<dbReference type="AlphaFoldDB" id="A0A378K9N0"/>
<keyword evidence="3" id="KW-1185">Reference proteome</keyword>
<evidence type="ECO:0000313" key="3">
    <source>
        <dbReference type="Proteomes" id="UP000254794"/>
    </source>
</evidence>
<dbReference type="OrthoDB" id="5657039at2"/>
<organism evidence="2 3">
    <name type="scientific">Legionella busanensis</name>
    <dbReference type="NCBI Taxonomy" id="190655"/>
    <lineage>
        <taxon>Bacteria</taxon>
        <taxon>Pseudomonadati</taxon>
        <taxon>Pseudomonadota</taxon>
        <taxon>Gammaproteobacteria</taxon>
        <taxon>Legionellales</taxon>
        <taxon>Legionellaceae</taxon>
        <taxon>Legionella</taxon>
    </lineage>
</organism>
<dbReference type="EMBL" id="UGOD01000004">
    <property type="protein sequence ID" value="STX81416.1"/>
    <property type="molecule type" value="Genomic_DNA"/>
</dbReference>
<protein>
    <submittedName>
        <fullName evidence="2">Uncharacterized protein</fullName>
    </submittedName>
</protein>
<accession>A0A378K9N0</accession>